<dbReference type="AlphaFoldDB" id="A0A5B0REM5"/>
<dbReference type="PANTHER" id="PTHR31126">
    <property type="entry name" value="TYROSINE-PROTEIN PHOSPHATASE"/>
    <property type="match status" value="1"/>
</dbReference>
<dbReference type="GO" id="GO:0005737">
    <property type="term" value="C:cytoplasm"/>
    <property type="evidence" value="ECO:0007669"/>
    <property type="project" value="TreeGrafter"/>
</dbReference>
<comment type="similarity">
    <text evidence="3">Belongs to the protein-tyrosine phosphatase family. Atypical dual-specificity phosphatase Siw14-like subfamily.</text>
</comment>
<accession>A0A5B0REM5</accession>
<comment type="catalytic activity">
    <reaction evidence="7">
        <text>6-diphospho-1D-myo-inositol pentakisphosphate + H2O = 1D-myo-inositol hexakisphosphate + phosphate + H(+)</text>
        <dbReference type="Rhea" id="RHEA:79703"/>
        <dbReference type="ChEBI" id="CHEBI:15377"/>
        <dbReference type="ChEBI" id="CHEBI:15378"/>
        <dbReference type="ChEBI" id="CHEBI:43474"/>
        <dbReference type="ChEBI" id="CHEBI:58130"/>
        <dbReference type="ChEBI" id="CHEBI:230534"/>
        <dbReference type="EC" id="3.6.1.52"/>
    </reaction>
    <physiologicalReaction direction="left-to-right" evidence="7">
        <dbReference type="Rhea" id="RHEA:79704"/>
    </physiologicalReaction>
</comment>
<protein>
    <recommendedName>
        <fullName evidence="1">diphosphoinositol-polyphosphate diphosphatase</fullName>
        <ecNumber evidence="1">3.6.1.52</ecNumber>
    </recommendedName>
</protein>
<evidence type="ECO:0000256" key="8">
    <source>
        <dbReference type="SAM" id="MobiDB-lite"/>
    </source>
</evidence>
<evidence type="ECO:0000256" key="5">
    <source>
        <dbReference type="ARBA" id="ARBA00047562"/>
    </source>
</evidence>
<proteinExistence type="inferred from homology"/>
<dbReference type="Gene3D" id="3.90.190.10">
    <property type="entry name" value="Protein tyrosine phosphatase superfamily"/>
    <property type="match status" value="1"/>
</dbReference>
<feature type="domain" description="Tyrosine-protein phosphatase" evidence="9">
    <location>
        <begin position="210"/>
        <end position="362"/>
    </location>
</feature>
<comment type="catalytic activity">
    <reaction evidence="5">
        <text>3,5-bis(diphospho)-1D-myo-inositol 1,2,4,6-tetrakisphosphate + H2O = 3-diphospho-1D-myo-inositol 1,2,4,5,6-pentakisphosphate + phosphate + 2 H(+)</text>
        <dbReference type="Rhea" id="RHEA:56312"/>
        <dbReference type="ChEBI" id="CHEBI:15377"/>
        <dbReference type="ChEBI" id="CHEBI:15378"/>
        <dbReference type="ChEBI" id="CHEBI:43474"/>
        <dbReference type="ChEBI" id="CHEBI:140372"/>
        <dbReference type="ChEBI" id="CHEBI:140374"/>
        <dbReference type="EC" id="3.6.1.52"/>
    </reaction>
    <physiologicalReaction direction="left-to-right" evidence="5">
        <dbReference type="Rhea" id="RHEA:56313"/>
    </physiologicalReaction>
</comment>
<comment type="caution">
    <text evidence="10">The sequence shown here is derived from an EMBL/GenBank/DDBJ whole genome shotgun (WGS) entry which is preliminary data.</text>
</comment>
<dbReference type="InterPro" id="IPR020422">
    <property type="entry name" value="TYR_PHOSPHATASE_DUAL_dom"/>
</dbReference>
<reference evidence="10 11" key="1">
    <citation type="submission" date="2019-05" db="EMBL/GenBank/DDBJ databases">
        <title>Emergence of the Ug99 lineage of the wheat stem rust pathogen through somatic hybridization.</title>
        <authorList>
            <person name="Li F."/>
            <person name="Upadhyaya N.M."/>
            <person name="Sperschneider J."/>
            <person name="Matny O."/>
            <person name="Nguyen-Phuc H."/>
            <person name="Mago R."/>
            <person name="Raley C."/>
            <person name="Miller M.E."/>
            <person name="Silverstein K.A.T."/>
            <person name="Henningsen E."/>
            <person name="Hirsch C.D."/>
            <person name="Visser B."/>
            <person name="Pretorius Z.A."/>
            <person name="Steffenson B.J."/>
            <person name="Schwessinger B."/>
            <person name="Dodds P.N."/>
            <person name="Figueroa M."/>
        </authorList>
    </citation>
    <scope>NUCLEOTIDE SEQUENCE [LARGE SCALE GENOMIC DNA]</scope>
    <source>
        <strain evidence="10 11">Ug99</strain>
    </source>
</reference>
<evidence type="ECO:0000256" key="3">
    <source>
        <dbReference type="ARBA" id="ARBA00044949"/>
    </source>
</evidence>
<comment type="catalytic activity">
    <reaction evidence="4">
        <text>5-diphospho-1D-myo-inositol 1,2,3,4,6-pentakisphosphate + H2O = 1D-myo-inositol hexakisphosphate + phosphate + H(+)</text>
        <dbReference type="Rhea" id="RHEA:22384"/>
        <dbReference type="ChEBI" id="CHEBI:15377"/>
        <dbReference type="ChEBI" id="CHEBI:15378"/>
        <dbReference type="ChEBI" id="CHEBI:43474"/>
        <dbReference type="ChEBI" id="CHEBI:58130"/>
        <dbReference type="ChEBI" id="CHEBI:58628"/>
        <dbReference type="EC" id="3.6.1.52"/>
    </reaction>
    <physiologicalReaction direction="left-to-right" evidence="4">
        <dbReference type="Rhea" id="RHEA:22385"/>
    </physiologicalReaction>
</comment>
<dbReference type="Pfam" id="PF03162">
    <property type="entry name" value="Y_phosphatase2"/>
    <property type="match status" value="1"/>
</dbReference>
<keyword evidence="2" id="KW-0378">Hydrolase</keyword>
<comment type="catalytic activity">
    <reaction evidence="6">
        <text>1,5-bis(diphospho)-1D-myo-inositol 2,3,4,6-tetrakisphosphate + H2O = 1-diphospho-1D-myo-inositol 2,3,4,5,6-pentakisphosphate + phosphate + 2 H(+)</text>
        <dbReference type="Rhea" id="RHEA:79699"/>
        <dbReference type="ChEBI" id="CHEBI:15377"/>
        <dbReference type="ChEBI" id="CHEBI:15378"/>
        <dbReference type="ChEBI" id="CHEBI:43474"/>
        <dbReference type="ChEBI" id="CHEBI:74946"/>
        <dbReference type="ChEBI" id="CHEBI:77983"/>
        <dbReference type="EC" id="3.6.1.52"/>
    </reaction>
    <physiologicalReaction direction="left-to-right" evidence="6">
        <dbReference type="Rhea" id="RHEA:79700"/>
    </physiologicalReaction>
</comment>
<dbReference type="PRINTS" id="PR01911">
    <property type="entry name" value="PFDSPHPHTASE"/>
</dbReference>
<dbReference type="PROSITE" id="PS00383">
    <property type="entry name" value="TYR_PHOSPHATASE_1"/>
    <property type="match status" value="1"/>
</dbReference>
<evidence type="ECO:0000256" key="7">
    <source>
        <dbReference type="ARBA" id="ARBA00048424"/>
    </source>
</evidence>
<evidence type="ECO:0000313" key="11">
    <source>
        <dbReference type="Proteomes" id="UP000325313"/>
    </source>
</evidence>
<dbReference type="EMBL" id="VDEP01000204">
    <property type="protein sequence ID" value="KAA1124246.1"/>
    <property type="molecule type" value="Genomic_DNA"/>
</dbReference>
<feature type="compositionally biased region" description="Low complexity" evidence="8">
    <location>
        <begin position="84"/>
        <end position="137"/>
    </location>
</feature>
<organism evidence="10 11">
    <name type="scientific">Puccinia graminis f. sp. tritici</name>
    <dbReference type="NCBI Taxonomy" id="56615"/>
    <lineage>
        <taxon>Eukaryota</taxon>
        <taxon>Fungi</taxon>
        <taxon>Dikarya</taxon>
        <taxon>Basidiomycota</taxon>
        <taxon>Pucciniomycotina</taxon>
        <taxon>Pucciniomycetes</taxon>
        <taxon>Pucciniales</taxon>
        <taxon>Pucciniaceae</taxon>
        <taxon>Puccinia</taxon>
    </lineage>
</organism>
<dbReference type="GO" id="GO:0016791">
    <property type="term" value="F:phosphatase activity"/>
    <property type="evidence" value="ECO:0007669"/>
    <property type="project" value="InterPro"/>
</dbReference>
<dbReference type="InterPro" id="IPR004861">
    <property type="entry name" value="Siw14-like"/>
</dbReference>
<evidence type="ECO:0000259" key="9">
    <source>
        <dbReference type="PROSITE" id="PS50054"/>
    </source>
</evidence>
<dbReference type="EC" id="3.6.1.52" evidence="1"/>
<evidence type="ECO:0000256" key="6">
    <source>
        <dbReference type="ARBA" id="ARBA00047927"/>
    </source>
</evidence>
<feature type="compositionally biased region" description="Low complexity" evidence="8">
    <location>
        <begin position="7"/>
        <end position="48"/>
    </location>
</feature>
<dbReference type="InterPro" id="IPR020428">
    <property type="entry name" value="PFA-DSPs"/>
</dbReference>
<dbReference type="PROSITE" id="PS50054">
    <property type="entry name" value="TYR_PHOSPHATASE_DUAL"/>
    <property type="match status" value="1"/>
</dbReference>
<feature type="region of interest" description="Disordered" evidence="8">
    <location>
        <begin position="1"/>
        <end position="139"/>
    </location>
</feature>
<dbReference type="Proteomes" id="UP000325313">
    <property type="component" value="Unassembled WGS sequence"/>
</dbReference>
<dbReference type="CDD" id="cd14528">
    <property type="entry name" value="PFA-DSP_Siw14"/>
    <property type="match status" value="1"/>
</dbReference>
<dbReference type="PANTHER" id="PTHR31126:SF48">
    <property type="entry name" value="INOSITOL PHOSPHATASE SIW14"/>
    <property type="match status" value="1"/>
</dbReference>
<evidence type="ECO:0000256" key="1">
    <source>
        <dbReference type="ARBA" id="ARBA00012527"/>
    </source>
</evidence>
<dbReference type="InterPro" id="IPR029021">
    <property type="entry name" value="Prot-tyrosine_phosphatase-like"/>
</dbReference>
<sequence length="372" mass="40770">MAINNQSLAASPSHPASSLLILPSPSHSTITPSTPTTTTTTTTATTPPNCADEDNNNTPTLAHMPALPAPIQPNNFNNDHHRLPWLTPLPTTTTTTTNISSSSSSSSISSASSSSASSASSSQLSSPSSSSSSSPSLCRHQTLEPLETDPPTICFSSSLSLSVPPASTLPLPSPQHTTKTTQPIFLLPGPALTHPFLNLSSPHPLNPPPNFAIVAPGLFRSSFPKPENFEFLAKLKLRTILTLVQEPYPIELVKHYERVGIKLIQYPIPGNKEPFVHIPEDKIRLALRQVLDTRNHPMLIHCNKGKHRTGCLVGCLRKLQHWSSTAIFDEYRRYAFPKSRNMDQQFIELFDHSPVWEEVEPDFAPEWFDLSM</sequence>
<evidence type="ECO:0000256" key="4">
    <source>
        <dbReference type="ARBA" id="ARBA00047342"/>
    </source>
</evidence>
<dbReference type="GO" id="GO:0052840">
    <property type="term" value="F:inositol diphosphate tetrakisphosphate diphosphatase activity"/>
    <property type="evidence" value="ECO:0007669"/>
    <property type="project" value="TreeGrafter"/>
</dbReference>
<dbReference type="SUPFAM" id="SSF52799">
    <property type="entry name" value="(Phosphotyrosine protein) phosphatases II"/>
    <property type="match status" value="1"/>
</dbReference>
<dbReference type="FunFam" id="3.90.190.10:FF:000024">
    <property type="entry name" value="probable tyrosine-protein phosphatase At1g05000"/>
    <property type="match status" value="1"/>
</dbReference>
<gene>
    <name evidence="10" type="ORF">PGTUg99_016688</name>
</gene>
<dbReference type="InterPro" id="IPR016130">
    <property type="entry name" value="Tyr_Pase_AS"/>
</dbReference>
<evidence type="ECO:0000256" key="2">
    <source>
        <dbReference type="ARBA" id="ARBA00022801"/>
    </source>
</evidence>
<evidence type="ECO:0000313" key="10">
    <source>
        <dbReference type="EMBL" id="KAA1124246.1"/>
    </source>
</evidence>
<name>A0A5B0REM5_PUCGR</name>